<dbReference type="Pfam" id="PF04258">
    <property type="entry name" value="Peptidase_A22B"/>
    <property type="match status" value="1"/>
</dbReference>
<dbReference type="EMBL" id="AMQN01027127">
    <property type="status" value="NOT_ANNOTATED_CDS"/>
    <property type="molecule type" value="Genomic_DNA"/>
</dbReference>
<dbReference type="GO" id="GO:0042500">
    <property type="term" value="F:aspartic endopeptidase activity, intramembrane cleaving"/>
    <property type="evidence" value="ECO:0007669"/>
    <property type="project" value="InterPro"/>
</dbReference>
<comment type="subcellular location">
    <subcellularLocation>
        <location evidence="1">Endoplasmic reticulum membrane</location>
        <topology evidence="1">Multi-pass membrane protein</topology>
    </subcellularLocation>
</comment>
<sequence>IFFGAFRSVRFHREQKESGETPETMSTKDAAMFPVIASCTLFGLYVFFQLFSKEYINLLLMGYFFFLGVLALAHLSSPVVYKLLPAGFPNEQYHLLFTQGVGKKKEDIMNYE</sequence>
<protein>
    <recommendedName>
        <fullName evidence="7">Minor histocompatibility antigen H13</fullName>
    </recommendedName>
</protein>
<dbReference type="GO" id="GO:0098553">
    <property type="term" value="C:lumenal side of endoplasmic reticulum membrane"/>
    <property type="evidence" value="ECO:0007669"/>
    <property type="project" value="TreeGrafter"/>
</dbReference>
<feature type="transmembrane region" description="Helical" evidence="3">
    <location>
        <begin position="55"/>
        <end position="75"/>
    </location>
</feature>
<dbReference type="InterPro" id="IPR007369">
    <property type="entry name" value="Peptidase_A22B_SPP"/>
</dbReference>
<accession>R7U5B4</accession>
<evidence type="ECO:0000313" key="4">
    <source>
        <dbReference type="EMBL" id="ELT98310.1"/>
    </source>
</evidence>
<gene>
    <name evidence="4" type="ORF">CAPTEDRAFT_39990</name>
</gene>
<dbReference type="EMBL" id="AMQN01027126">
    <property type="status" value="NOT_ANNOTATED_CDS"/>
    <property type="molecule type" value="Genomic_DNA"/>
</dbReference>
<reference evidence="5" key="3">
    <citation type="submission" date="2015-06" db="UniProtKB">
        <authorList>
            <consortium name="EnsemblMetazoa"/>
        </authorList>
    </citation>
    <scope>IDENTIFICATION</scope>
</reference>
<feature type="non-terminal residue" evidence="4">
    <location>
        <position position="1"/>
    </location>
</feature>
<keyword evidence="3" id="KW-0472">Membrane</keyword>
<dbReference type="PANTHER" id="PTHR12174">
    <property type="entry name" value="SIGNAL PEPTIDE PEPTIDASE"/>
    <property type="match status" value="1"/>
</dbReference>
<dbReference type="GO" id="GO:0098554">
    <property type="term" value="C:cytoplasmic side of endoplasmic reticulum membrane"/>
    <property type="evidence" value="ECO:0007669"/>
    <property type="project" value="TreeGrafter"/>
</dbReference>
<reference evidence="6" key="1">
    <citation type="submission" date="2012-12" db="EMBL/GenBank/DDBJ databases">
        <authorList>
            <person name="Hellsten U."/>
            <person name="Grimwood J."/>
            <person name="Chapman J.A."/>
            <person name="Shapiro H."/>
            <person name="Aerts A."/>
            <person name="Otillar R.P."/>
            <person name="Terry A.Y."/>
            <person name="Boore J.L."/>
            <person name="Simakov O."/>
            <person name="Marletaz F."/>
            <person name="Cho S.-J."/>
            <person name="Edsinger-Gonzales E."/>
            <person name="Havlak P."/>
            <person name="Kuo D.-H."/>
            <person name="Larsson T."/>
            <person name="Lv J."/>
            <person name="Arendt D."/>
            <person name="Savage R."/>
            <person name="Osoegawa K."/>
            <person name="de Jong P."/>
            <person name="Lindberg D.R."/>
            <person name="Seaver E.C."/>
            <person name="Weisblat D.A."/>
            <person name="Putnam N.H."/>
            <person name="Grigoriev I.V."/>
            <person name="Rokhsar D.S."/>
        </authorList>
    </citation>
    <scope>NUCLEOTIDE SEQUENCE</scope>
    <source>
        <strain evidence="6">I ESC-2004</strain>
    </source>
</reference>
<dbReference type="EMBL" id="KB308053">
    <property type="protein sequence ID" value="ELT98310.1"/>
    <property type="molecule type" value="Genomic_DNA"/>
</dbReference>
<keyword evidence="3" id="KW-1133">Transmembrane helix</keyword>
<dbReference type="OrthoDB" id="29661at2759"/>
<dbReference type="STRING" id="283909.R7U5B4"/>
<name>R7U5B4_CAPTE</name>
<dbReference type="GO" id="GO:0006465">
    <property type="term" value="P:signal peptide processing"/>
    <property type="evidence" value="ECO:0007669"/>
    <property type="project" value="TreeGrafter"/>
</dbReference>
<dbReference type="HOGENOM" id="CLU_2151992_0_0_1"/>
<evidence type="ECO:0008006" key="7">
    <source>
        <dbReference type="Google" id="ProtNLM"/>
    </source>
</evidence>
<dbReference type="EnsemblMetazoa" id="CapteT39990">
    <property type="protein sequence ID" value="CapteP39990"/>
    <property type="gene ID" value="CapteG39990"/>
</dbReference>
<feature type="transmembrane region" description="Helical" evidence="3">
    <location>
        <begin position="30"/>
        <end position="48"/>
    </location>
</feature>
<feature type="non-terminal residue" evidence="4">
    <location>
        <position position="112"/>
    </location>
</feature>
<evidence type="ECO:0000256" key="2">
    <source>
        <dbReference type="ARBA" id="ARBA00022824"/>
    </source>
</evidence>
<keyword evidence="3" id="KW-0812">Transmembrane</keyword>
<dbReference type="AlphaFoldDB" id="R7U5B4"/>
<dbReference type="MEROPS" id="A22.003"/>
<dbReference type="GO" id="GO:0033619">
    <property type="term" value="P:membrane protein proteolysis"/>
    <property type="evidence" value="ECO:0007669"/>
    <property type="project" value="TreeGrafter"/>
</dbReference>
<evidence type="ECO:0000313" key="6">
    <source>
        <dbReference type="Proteomes" id="UP000014760"/>
    </source>
</evidence>
<reference evidence="4 6" key="2">
    <citation type="journal article" date="2013" name="Nature">
        <title>Insights into bilaterian evolution from three spiralian genomes.</title>
        <authorList>
            <person name="Simakov O."/>
            <person name="Marletaz F."/>
            <person name="Cho S.J."/>
            <person name="Edsinger-Gonzales E."/>
            <person name="Havlak P."/>
            <person name="Hellsten U."/>
            <person name="Kuo D.H."/>
            <person name="Larsson T."/>
            <person name="Lv J."/>
            <person name="Arendt D."/>
            <person name="Savage R."/>
            <person name="Osoegawa K."/>
            <person name="de Jong P."/>
            <person name="Grimwood J."/>
            <person name="Chapman J.A."/>
            <person name="Shapiro H."/>
            <person name="Aerts A."/>
            <person name="Otillar R.P."/>
            <person name="Terry A.Y."/>
            <person name="Boore J.L."/>
            <person name="Grigoriev I.V."/>
            <person name="Lindberg D.R."/>
            <person name="Seaver E.C."/>
            <person name="Weisblat D.A."/>
            <person name="Putnam N.H."/>
            <person name="Rokhsar D.S."/>
        </authorList>
    </citation>
    <scope>NUCLEOTIDE SEQUENCE</scope>
    <source>
        <strain evidence="4 6">I ESC-2004</strain>
    </source>
</reference>
<keyword evidence="6" id="KW-1185">Reference proteome</keyword>
<dbReference type="Proteomes" id="UP000014760">
    <property type="component" value="Unassembled WGS sequence"/>
</dbReference>
<dbReference type="PANTHER" id="PTHR12174:SF23">
    <property type="entry name" value="MINOR HISTOCOMPATIBILITY ANTIGEN H13"/>
    <property type="match status" value="1"/>
</dbReference>
<evidence type="ECO:0000256" key="1">
    <source>
        <dbReference type="ARBA" id="ARBA00004477"/>
    </source>
</evidence>
<organism evidence="4">
    <name type="scientific">Capitella teleta</name>
    <name type="common">Polychaete worm</name>
    <dbReference type="NCBI Taxonomy" id="283909"/>
    <lineage>
        <taxon>Eukaryota</taxon>
        <taxon>Metazoa</taxon>
        <taxon>Spiralia</taxon>
        <taxon>Lophotrochozoa</taxon>
        <taxon>Annelida</taxon>
        <taxon>Polychaeta</taxon>
        <taxon>Sedentaria</taxon>
        <taxon>Scolecida</taxon>
        <taxon>Capitellidae</taxon>
        <taxon>Capitella</taxon>
    </lineage>
</organism>
<keyword evidence="2" id="KW-0256">Endoplasmic reticulum</keyword>
<evidence type="ECO:0000256" key="3">
    <source>
        <dbReference type="SAM" id="Phobius"/>
    </source>
</evidence>
<evidence type="ECO:0000313" key="5">
    <source>
        <dbReference type="EnsemblMetazoa" id="CapteP39990"/>
    </source>
</evidence>
<proteinExistence type="predicted"/>